<protein>
    <submittedName>
        <fullName evidence="2">DUF3179 domain-containing protein</fullName>
    </submittedName>
</protein>
<dbReference type="EMBL" id="RQJP01000003">
    <property type="protein sequence ID" value="RRB13761.1"/>
    <property type="molecule type" value="Genomic_DNA"/>
</dbReference>
<sequence>MNRMFFFVIGILLLTATEIAKVYFIMPMPGSQEADTIDFAYWIHQNVWIIRVVGWLLIAYPTYKLVTEPKRVGRKAVVLVLMAVYGAVFYLFNFRLLAEKMFYQPTKTVLLDVKNSKIPADKVVLGLVVNGQARAYPIQFIGYHHQVRDTVGGEPVMITYCTVCRTGRVFRPLVENHPEVFRLVGMDHFNALFEDKTTGSWWRQVSGEAIAGPLKGQYLPGFQSEQMTLRAWTELHPETLVLQPDSTFKEAYANMEPYEKGKTQRPLTRRDSLAWKPKSWVVGVVQNKTARAYDWSQLQKQKITNDSLAGTPLLLMVAADSATFHVWNRKVNGQILQFTADSTDTFRDRETGSVWNRHGICTEGLLKGKKLTRVPASQEYLHSWETFHPATSRYL</sequence>
<feature type="transmembrane region" description="Helical" evidence="1">
    <location>
        <begin position="72"/>
        <end position="92"/>
    </location>
</feature>
<keyword evidence="1" id="KW-0472">Membrane</keyword>
<reference evidence="2 3" key="1">
    <citation type="submission" date="2018-11" db="EMBL/GenBank/DDBJ databases">
        <authorList>
            <person name="Zhou Z."/>
            <person name="Wang G."/>
        </authorList>
    </citation>
    <scope>NUCLEOTIDE SEQUENCE [LARGE SCALE GENOMIC DNA]</scope>
    <source>
        <strain evidence="2 3">KCTC42998</strain>
    </source>
</reference>
<dbReference type="OrthoDB" id="9806357at2"/>
<dbReference type="Proteomes" id="UP000274271">
    <property type="component" value="Unassembled WGS sequence"/>
</dbReference>
<evidence type="ECO:0000256" key="1">
    <source>
        <dbReference type="SAM" id="Phobius"/>
    </source>
</evidence>
<dbReference type="Pfam" id="PF11376">
    <property type="entry name" value="DUF3179"/>
    <property type="match status" value="1"/>
</dbReference>
<dbReference type="RefSeq" id="WP_124907658.1">
    <property type="nucleotide sequence ID" value="NZ_RQJP01000003.1"/>
</dbReference>
<feature type="transmembrane region" description="Helical" evidence="1">
    <location>
        <begin position="39"/>
        <end position="60"/>
    </location>
</feature>
<keyword evidence="3" id="KW-1185">Reference proteome</keyword>
<keyword evidence="1" id="KW-0812">Transmembrane</keyword>
<name>A0A3P1CKA6_9BACT</name>
<keyword evidence="1" id="KW-1133">Transmembrane helix</keyword>
<proteinExistence type="predicted"/>
<evidence type="ECO:0000313" key="3">
    <source>
        <dbReference type="Proteomes" id="UP000274271"/>
    </source>
</evidence>
<gene>
    <name evidence="2" type="ORF">EHT87_15990</name>
</gene>
<organism evidence="2 3">
    <name type="scientific">Larkinella knui</name>
    <dbReference type="NCBI Taxonomy" id="2025310"/>
    <lineage>
        <taxon>Bacteria</taxon>
        <taxon>Pseudomonadati</taxon>
        <taxon>Bacteroidota</taxon>
        <taxon>Cytophagia</taxon>
        <taxon>Cytophagales</taxon>
        <taxon>Spirosomataceae</taxon>
        <taxon>Larkinella</taxon>
    </lineage>
</organism>
<accession>A0A3P1CKA6</accession>
<dbReference type="AlphaFoldDB" id="A0A3P1CKA6"/>
<evidence type="ECO:0000313" key="2">
    <source>
        <dbReference type="EMBL" id="RRB13761.1"/>
    </source>
</evidence>
<dbReference type="InterPro" id="IPR021516">
    <property type="entry name" value="DUF3179"/>
</dbReference>
<comment type="caution">
    <text evidence="2">The sequence shown here is derived from an EMBL/GenBank/DDBJ whole genome shotgun (WGS) entry which is preliminary data.</text>
</comment>